<name>A0A7Y9I5K9_9ACTN</name>
<gene>
    <name evidence="2" type="ORF">BKA15_001764</name>
</gene>
<feature type="transmembrane region" description="Helical" evidence="1">
    <location>
        <begin position="270"/>
        <end position="293"/>
    </location>
</feature>
<organism evidence="2 3">
    <name type="scientific">Microlunatus parietis</name>
    <dbReference type="NCBI Taxonomy" id="682979"/>
    <lineage>
        <taxon>Bacteria</taxon>
        <taxon>Bacillati</taxon>
        <taxon>Actinomycetota</taxon>
        <taxon>Actinomycetes</taxon>
        <taxon>Propionibacteriales</taxon>
        <taxon>Propionibacteriaceae</taxon>
        <taxon>Microlunatus</taxon>
    </lineage>
</organism>
<protein>
    <recommendedName>
        <fullName evidence="4">FtsX-like permease family protein</fullName>
    </recommendedName>
</protein>
<keyword evidence="1" id="KW-0472">Membrane</keyword>
<comment type="caution">
    <text evidence="2">The sequence shown here is derived from an EMBL/GenBank/DDBJ whole genome shotgun (WGS) entry which is preliminary data.</text>
</comment>
<feature type="transmembrane region" description="Helical" evidence="1">
    <location>
        <begin position="147"/>
        <end position="180"/>
    </location>
</feature>
<evidence type="ECO:0008006" key="4">
    <source>
        <dbReference type="Google" id="ProtNLM"/>
    </source>
</evidence>
<evidence type="ECO:0000313" key="3">
    <source>
        <dbReference type="Proteomes" id="UP000569914"/>
    </source>
</evidence>
<feature type="transmembrane region" description="Helical" evidence="1">
    <location>
        <begin position="20"/>
        <end position="47"/>
    </location>
</feature>
<reference evidence="2 3" key="1">
    <citation type="submission" date="2020-07" db="EMBL/GenBank/DDBJ databases">
        <title>Sequencing the genomes of 1000 actinobacteria strains.</title>
        <authorList>
            <person name="Klenk H.-P."/>
        </authorList>
    </citation>
    <scope>NUCLEOTIDE SEQUENCE [LARGE SCALE GENOMIC DNA]</scope>
    <source>
        <strain evidence="2 3">DSM 22083</strain>
    </source>
</reference>
<sequence length="433" mass="44515">MIAAKLWWRLARRQESQRLITALAVIAFAATTAAVLTVLGGLGAFQARPESELYVTLALVATAILIIPVITLGGAAARLSISRRNERFAALRLAGATSGQVGAIAVIDAAVQAVAGAVAGVVLYLIALPGVAQLRFQGRSFQLAELWVGPGVLALTLLAIVVLAVASAAFSLAAVVISPLGVARRVSPKKLSLIRAVFFVLAFTAWLVITRVVNGDLAVPVMITFLIICFAVVNLVGPFVLGLIGRIAANRAKNVPALLAARRLVDDPKSAWRSVAGVTLATFVAGLLSIAPGMAAGADAAEEPSLAYLSQDLLTGALVTVIIAALLAAVSSGVNQAAKVLDHRDQYRMLRLAGTPIEVLSAARLRETWLPLGASLAIAVCCSLVIVAPFGIMLIGASPAGPLLFGGGLVLSVTLVMAAVLASQPLLHKAAAI</sequence>
<accession>A0A7Y9I5K9</accession>
<feature type="transmembrane region" description="Helical" evidence="1">
    <location>
        <begin position="221"/>
        <end position="249"/>
    </location>
</feature>
<proteinExistence type="predicted"/>
<dbReference type="EMBL" id="JACCBU010000001">
    <property type="protein sequence ID" value="NYE70435.1"/>
    <property type="molecule type" value="Genomic_DNA"/>
</dbReference>
<dbReference type="RefSeq" id="WP_179749877.1">
    <property type="nucleotide sequence ID" value="NZ_JACCBU010000001.1"/>
</dbReference>
<feature type="transmembrane region" description="Helical" evidence="1">
    <location>
        <begin position="53"/>
        <end position="81"/>
    </location>
</feature>
<feature type="transmembrane region" description="Helical" evidence="1">
    <location>
        <begin position="374"/>
        <end position="397"/>
    </location>
</feature>
<dbReference type="AlphaFoldDB" id="A0A7Y9I5K9"/>
<keyword evidence="1" id="KW-0812">Transmembrane</keyword>
<dbReference type="Proteomes" id="UP000569914">
    <property type="component" value="Unassembled WGS sequence"/>
</dbReference>
<feature type="transmembrane region" description="Helical" evidence="1">
    <location>
        <begin position="101"/>
        <end position="127"/>
    </location>
</feature>
<feature type="transmembrane region" description="Helical" evidence="1">
    <location>
        <begin position="403"/>
        <end position="422"/>
    </location>
</feature>
<feature type="transmembrane region" description="Helical" evidence="1">
    <location>
        <begin position="192"/>
        <end position="209"/>
    </location>
</feature>
<keyword evidence="3" id="KW-1185">Reference proteome</keyword>
<evidence type="ECO:0000256" key="1">
    <source>
        <dbReference type="SAM" id="Phobius"/>
    </source>
</evidence>
<keyword evidence="1" id="KW-1133">Transmembrane helix</keyword>
<evidence type="ECO:0000313" key="2">
    <source>
        <dbReference type="EMBL" id="NYE70435.1"/>
    </source>
</evidence>
<feature type="transmembrane region" description="Helical" evidence="1">
    <location>
        <begin position="313"/>
        <end position="334"/>
    </location>
</feature>